<proteinExistence type="predicted"/>
<dbReference type="InterPro" id="IPR012675">
    <property type="entry name" value="Beta-grasp_dom_sf"/>
</dbReference>
<organism evidence="2 3">
    <name type="scientific">Nesterenkonia sphaerica</name>
    <dbReference type="NCBI Taxonomy" id="1804988"/>
    <lineage>
        <taxon>Bacteria</taxon>
        <taxon>Bacillati</taxon>
        <taxon>Actinomycetota</taxon>
        <taxon>Actinomycetes</taxon>
        <taxon>Micrococcales</taxon>
        <taxon>Micrococcaceae</taxon>
        <taxon>Nesterenkonia</taxon>
    </lineage>
</organism>
<evidence type="ECO:0000313" key="2">
    <source>
        <dbReference type="EMBL" id="TLP78896.1"/>
    </source>
</evidence>
<dbReference type="Pfam" id="PF02597">
    <property type="entry name" value="ThiS"/>
    <property type="match status" value="1"/>
</dbReference>
<dbReference type="SUPFAM" id="SSF54285">
    <property type="entry name" value="MoaD/ThiS"/>
    <property type="match status" value="1"/>
</dbReference>
<dbReference type="InterPro" id="IPR003749">
    <property type="entry name" value="ThiS/MoaD-like"/>
</dbReference>
<reference evidence="2 3" key="1">
    <citation type="submission" date="2019-05" db="EMBL/GenBank/DDBJ databases">
        <title>Nesterenkonia sp. GY239, isolated from the Southern Atlantic Ocean.</title>
        <authorList>
            <person name="Zhang G."/>
        </authorList>
    </citation>
    <scope>NUCLEOTIDE SEQUENCE [LARGE SCALE GENOMIC DNA]</scope>
    <source>
        <strain evidence="2 3">GY239</strain>
    </source>
</reference>
<dbReference type="Proteomes" id="UP000306544">
    <property type="component" value="Unassembled WGS sequence"/>
</dbReference>
<protein>
    <submittedName>
        <fullName evidence="2">MoaD/ThiS family protein</fullName>
    </submittedName>
</protein>
<keyword evidence="3" id="KW-1185">Reference proteome</keyword>
<name>A0A5R9AM19_9MICC</name>
<dbReference type="Gene3D" id="3.10.20.30">
    <property type="match status" value="1"/>
</dbReference>
<dbReference type="AlphaFoldDB" id="A0A5R9AM19"/>
<evidence type="ECO:0000256" key="1">
    <source>
        <dbReference type="SAM" id="MobiDB-lite"/>
    </source>
</evidence>
<sequence length="102" mass="10315">MGEVTVRLYAAAAEAAGTHQLGLQLPHDPAPLQQLITQLQKTVPAASDSATSSSTAASGTSPSLQRVCDQSSFLINGTRAAVDTGQVRAGDVVDVLPPFAGG</sequence>
<accession>A0A5R9AM19</accession>
<feature type="region of interest" description="Disordered" evidence="1">
    <location>
        <begin position="43"/>
        <end position="64"/>
    </location>
</feature>
<dbReference type="EMBL" id="VAWA01000003">
    <property type="protein sequence ID" value="TLP78896.1"/>
    <property type="molecule type" value="Genomic_DNA"/>
</dbReference>
<dbReference type="InterPro" id="IPR016155">
    <property type="entry name" value="Mopterin_synth/thiamin_S_b"/>
</dbReference>
<dbReference type="RefSeq" id="WP_138169410.1">
    <property type="nucleotide sequence ID" value="NZ_VAWA01000003.1"/>
</dbReference>
<comment type="caution">
    <text evidence="2">The sequence shown here is derived from an EMBL/GenBank/DDBJ whole genome shotgun (WGS) entry which is preliminary data.</text>
</comment>
<evidence type="ECO:0000313" key="3">
    <source>
        <dbReference type="Proteomes" id="UP000306544"/>
    </source>
</evidence>
<feature type="compositionally biased region" description="Low complexity" evidence="1">
    <location>
        <begin position="45"/>
        <end position="63"/>
    </location>
</feature>
<gene>
    <name evidence="2" type="ORF">FEF27_03260</name>
</gene>
<dbReference type="OrthoDB" id="3255135at2"/>